<organism evidence="7 8">
    <name type="scientific">Ceutorhynchus assimilis</name>
    <name type="common">cabbage seed weevil</name>
    <dbReference type="NCBI Taxonomy" id="467358"/>
    <lineage>
        <taxon>Eukaryota</taxon>
        <taxon>Metazoa</taxon>
        <taxon>Ecdysozoa</taxon>
        <taxon>Arthropoda</taxon>
        <taxon>Hexapoda</taxon>
        <taxon>Insecta</taxon>
        <taxon>Pterygota</taxon>
        <taxon>Neoptera</taxon>
        <taxon>Endopterygota</taxon>
        <taxon>Coleoptera</taxon>
        <taxon>Polyphaga</taxon>
        <taxon>Cucujiformia</taxon>
        <taxon>Curculionidae</taxon>
        <taxon>Ceutorhynchinae</taxon>
        <taxon>Ceutorhynchus</taxon>
    </lineage>
</organism>
<dbReference type="Pfam" id="PF21054">
    <property type="entry name" value="RUBC_PIKBD"/>
    <property type="match status" value="1"/>
</dbReference>
<evidence type="ECO:0000256" key="2">
    <source>
        <dbReference type="ARBA" id="ARBA00022553"/>
    </source>
</evidence>
<feature type="region of interest" description="Disordered" evidence="5">
    <location>
        <begin position="463"/>
        <end position="498"/>
    </location>
</feature>
<protein>
    <recommendedName>
        <fullName evidence="6">RUN domain-containing protein</fullName>
    </recommendedName>
</protein>
<keyword evidence="2" id="KW-0597">Phosphoprotein</keyword>
<evidence type="ECO:0000256" key="1">
    <source>
        <dbReference type="ARBA" id="ARBA00004603"/>
    </source>
</evidence>
<dbReference type="Pfam" id="PF13901">
    <property type="entry name" value="RH_dom"/>
    <property type="match status" value="1"/>
</dbReference>
<proteinExistence type="predicted"/>
<evidence type="ECO:0000313" key="8">
    <source>
        <dbReference type="Proteomes" id="UP001152799"/>
    </source>
</evidence>
<dbReference type="GO" id="GO:0006914">
    <property type="term" value="P:autophagy"/>
    <property type="evidence" value="ECO:0007669"/>
    <property type="project" value="UniProtKB-KW"/>
</dbReference>
<gene>
    <name evidence="7" type="ORF">CEUTPL_LOCUS8783</name>
</gene>
<dbReference type="PANTHER" id="PTHR45971">
    <property type="entry name" value="PHOX (PX) DOMAIN-CONTAINING PROTEIN"/>
    <property type="match status" value="1"/>
</dbReference>
<dbReference type="Proteomes" id="UP001152799">
    <property type="component" value="Chromosome 4"/>
</dbReference>
<dbReference type="SUPFAM" id="SSF140741">
    <property type="entry name" value="RUN domain-like"/>
    <property type="match status" value="1"/>
</dbReference>
<feature type="compositionally biased region" description="Low complexity" evidence="5">
    <location>
        <begin position="470"/>
        <end position="484"/>
    </location>
</feature>
<dbReference type="GO" id="GO:0005770">
    <property type="term" value="C:late endosome"/>
    <property type="evidence" value="ECO:0007669"/>
    <property type="project" value="UniProtKB-SubCell"/>
</dbReference>
<evidence type="ECO:0000313" key="7">
    <source>
        <dbReference type="EMBL" id="CAG9768236.1"/>
    </source>
</evidence>
<dbReference type="InterPro" id="IPR048569">
    <property type="entry name" value="RUBC_PIKBD"/>
</dbReference>
<dbReference type="Gene3D" id="1.20.58.900">
    <property type="match status" value="1"/>
</dbReference>
<dbReference type="PANTHER" id="PTHR45971:SF1">
    <property type="entry name" value="RUBICON, ISOFORM A"/>
    <property type="match status" value="1"/>
</dbReference>
<keyword evidence="3" id="KW-0967">Endosome</keyword>
<reference evidence="7" key="1">
    <citation type="submission" date="2022-01" db="EMBL/GenBank/DDBJ databases">
        <authorList>
            <person name="King R."/>
        </authorList>
    </citation>
    <scope>NUCLEOTIDE SEQUENCE</scope>
</reference>
<feature type="region of interest" description="Disordered" evidence="5">
    <location>
        <begin position="290"/>
        <end position="312"/>
    </location>
</feature>
<evidence type="ECO:0000256" key="5">
    <source>
        <dbReference type="SAM" id="MobiDB-lite"/>
    </source>
</evidence>
<sequence length="861" mass="98646">MVDTAVYQQYLQNLKSTVEGLLVTQVANVWSIYGGLNRLYFCLEKIFRHGCKCTSQEGYFYNFIQGLEWLHPEASKSYFAVDCEYRSHVPVPLKNDKSCIWLYRSLESYSLCVKLSWLLSDDAHLQSCYESWAFLCQKQYADATLTCLRAVEKNQATFLSEINPCLFVRNATAQKAHKRSSSFPDNHLKYSIIKPKSGALKNAGAKEKKIIGKLKPWSSLPDLQIDSSIKIPKKVHFESKTTPNTPLHTRKISPSMLKVDYKVLQPKTSSKKSKKPIIINNSDIIEHTAQLSSSHSTHEDSTPGTSYDKNEKKGFFMQSPLSKLEYTFMPLEGEKDYSRYKPKSFIEDRGMSILPMSTGQSYLKPIKGQSLTSYLTSSKLARSNAELDRENAHFSVSEAIISAMEKLKCQYREWGYLDKMVTDSDDSSVGEDPELLQNLKQRIRLRRGQRLIDNRWKQWSGALLSDGKTDTTTTTSPNSTPPDSSSERSSSEEVDDLEIDESTNLKENRGLSMSLASLYSDADIMRKPRGAPDGSSEIVASIQSDILSAEGVALSLISKFNEKHLPKASDLEWLVSEEEVPQALLPLPKSWPVNPDEHEAASTNLRGTRDWAPPRPQIVLTLLPSPLRKDLMEKQNYKCAGCGMIVAAQYASRFRYCNYLGKYFCTGCHKNQVSVIPARILYKWDFSRYPVSTFSFKLLEQMYGDPLFRIFELNKTIRKFSKNIEFIRKYRMGLCYIKEYILTCRFAEMAQERMEHDLPSYFLTKPDEYSIDDLVKIKNGELKTKLKFLVDICLRHTSECKLCLARGYICELCNSDEIIFPWQMRIVTRCETCLTCYHLKCWRNKCPKCDRKIKRKEAGTK</sequence>
<feature type="domain" description="RUN" evidence="6">
    <location>
        <begin position="30"/>
        <end position="163"/>
    </location>
</feature>
<name>A0A9N9MQ11_9CUCU</name>
<dbReference type="SMART" id="SM01175">
    <property type="entry name" value="DUF4206"/>
    <property type="match status" value="1"/>
</dbReference>
<dbReference type="InterPro" id="IPR025258">
    <property type="entry name" value="RH_dom"/>
</dbReference>
<dbReference type="AlphaFoldDB" id="A0A9N9MQ11"/>
<dbReference type="InterPro" id="IPR037213">
    <property type="entry name" value="Run_dom_sf"/>
</dbReference>
<evidence type="ECO:0000256" key="3">
    <source>
        <dbReference type="ARBA" id="ARBA00022753"/>
    </source>
</evidence>
<dbReference type="GO" id="GO:1901981">
    <property type="term" value="F:phosphatidylinositol phosphate binding"/>
    <property type="evidence" value="ECO:0007669"/>
    <property type="project" value="TreeGrafter"/>
</dbReference>
<evidence type="ECO:0000259" key="6">
    <source>
        <dbReference type="PROSITE" id="PS50826"/>
    </source>
</evidence>
<evidence type="ECO:0000256" key="4">
    <source>
        <dbReference type="ARBA" id="ARBA00023006"/>
    </source>
</evidence>
<comment type="subcellular location">
    <subcellularLocation>
        <location evidence="1">Late endosome</location>
    </subcellularLocation>
</comment>
<keyword evidence="8" id="KW-1185">Reference proteome</keyword>
<dbReference type="InterPro" id="IPR004012">
    <property type="entry name" value="Run_dom"/>
</dbReference>
<dbReference type="InterPro" id="IPR052428">
    <property type="entry name" value="Autophagy_HostDef_Reg"/>
</dbReference>
<dbReference type="EMBL" id="OU892280">
    <property type="protein sequence ID" value="CAG9768236.1"/>
    <property type="molecule type" value="Genomic_DNA"/>
</dbReference>
<dbReference type="OrthoDB" id="10067503at2759"/>
<keyword evidence="4" id="KW-0072">Autophagy</keyword>
<accession>A0A9N9MQ11</accession>
<dbReference type="PROSITE" id="PS50826">
    <property type="entry name" value="RUN"/>
    <property type="match status" value="1"/>
</dbReference>
<dbReference type="CDD" id="cd17686">
    <property type="entry name" value="RUN_RUBCN"/>
    <property type="match status" value="1"/>
</dbReference>